<dbReference type="Pfam" id="PF23256">
    <property type="entry name" value="CHX17_2nd"/>
    <property type="match status" value="1"/>
</dbReference>
<evidence type="ECO:0000259" key="15">
    <source>
        <dbReference type="Pfam" id="PF23259"/>
    </source>
</evidence>
<evidence type="ECO:0000256" key="5">
    <source>
        <dbReference type="ARBA" id="ARBA00022538"/>
    </source>
</evidence>
<keyword evidence="5" id="KW-0633">Potassium transport</keyword>
<feature type="transmembrane region" description="Helical" evidence="12">
    <location>
        <begin position="84"/>
        <end position="107"/>
    </location>
</feature>
<comment type="subcellular location">
    <subcellularLocation>
        <location evidence="3">Membrane</location>
        <topology evidence="3">Multi-pass membrane protein</topology>
    </subcellularLocation>
    <subcellularLocation>
        <location evidence="2">Plastid</location>
        <location evidence="2">Chloroplast envelope</location>
    </subcellularLocation>
</comment>
<dbReference type="InterPro" id="IPR006153">
    <property type="entry name" value="Cation/H_exchanger_TM"/>
</dbReference>
<evidence type="ECO:0000256" key="3">
    <source>
        <dbReference type="ARBA" id="ARBA00004141"/>
    </source>
</evidence>
<evidence type="ECO:0000256" key="10">
    <source>
        <dbReference type="ARBA" id="ARBA00023136"/>
    </source>
</evidence>
<feature type="transmembrane region" description="Helical" evidence="12">
    <location>
        <begin position="241"/>
        <end position="258"/>
    </location>
</feature>
<evidence type="ECO:0000256" key="11">
    <source>
        <dbReference type="ARBA" id="ARBA00038341"/>
    </source>
</evidence>
<feature type="transmembrane region" description="Helical" evidence="12">
    <location>
        <begin position="181"/>
        <end position="202"/>
    </location>
</feature>
<evidence type="ECO:0000313" key="16">
    <source>
        <dbReference type="EMBL" id="KAK1318603.1"/>
    </source>
</evidence>
<reference evidence="16" key="1">
    <citation type="journal article" date="2023" name="Nat. Commun.">
        <title>Diploid and tetraploid genomes of Acorus and the evolution of monocots.</title>
        <authorList>
            <person name="Ma L."/>
            <person name="Liu K.W."/>
            <person name="Li Z."/>
            <person name="Hsiao Y.Y."/>
            <person name="Qi Y."/>
            <person name="Fu T."/>
            <person name="Tang G.D."/>
            <person name="Zhang D."/>
            <person name="Sun W.H."/>
            <person name="Liu D.K."/>
            <person name="Li Y."/>
            <person name="Chen G.Z."/>
            <person name="Liu X.D."/>
            <person name="Liao X.Y."/>
            <person name="Jiang Y.T."/>
            <person name="Yu X."/>
            <person name="Hao Y."/>
            <person name="Huang J."/>
            <person name="Zhao X.W."/>
            <person name="Ke S."/>
            <person name="Chen Y.Y."/>
            <person name="Wu W.L."/>
            <person name="Hsu J.L."/>
            <person name="Lin Y.F."/>
            <person name="Huang M.D."/>
            <person name="Li C.Y."/>
            <person name="Huang L."/>
            <person name="Wang Z.W."/>
            <person name="Zhao X."/>
            <person name="Zhong W.Y."/>
            <person name="Peng D.H."/>
            <person name="Ahmad S."/>
            <person name="Lan S."/>
            <person name="Zhang J.S."/>
            <person name="Tsai W.C."/>
            <person name="Van de Peer Y."/>
            <person name="Liu Z.J."/>
        </authorList>
    </citation>
    <scope>NUCLEOTIDE SEQUENCE</scope>
    <source>
        <strain evidence="16">CP</strain>
    </source>
</reference>
<keyword evidence="17" id="KW-1185">Reference proteome</keyword>
<dbReference type="InterPro" id="IPR057290">
    <property type="entry name" value="CHX17_C"/>
</dbReference>
<feature type="transmembrane region" description="Helical" evidence="12">
    <location>
        <begin position="146"/>
        <end position="169"/>
    </location>
</feature>
<feature type="transmembrane region" description="Helical" evidence="12">
    <location>
        <begin position="278"/>
        <end position="294"/>
    </location>
</feature>
<accession>A0AAV9F0D7</accession>
<dbReference type="Pfam" id="PF23259">
    <property type="entry name" value="CHX17_C"/>
    <property type="match status" value="1"/>
</dbReference>
<dbReference type="EMBL" id="JAUJYO010000004">
    <property type="protein sequence ID" value="KAK1318603.1"/>
    <property type="molecule type" value="Genomic_DNA"/>
</dbReference>
<proteinExistence type="inferred from homology"/>
<dbReference type="GO" id="GO:0009941">
    <property type="term" value="C:chloroplast envelope"/>
    <property type="evidence" value="ECO:0007669"/>
    <property type="project" value="UniProtKB-SubCell"/>
</dbReference>
<feature type="domain" description="Cation/H+ exchanger transmembrane" evidence="13">
    <location>
        <begin position="67"/>
        <end position="386"/>
    </location>
</feature>
<protein>
    <submittedName>
        <fullName evidence="16">Cation/H(+) antiporter 15</fullName>
    </submittedName>
</protein>
<evidence type="ECO:0000313" key="17">
    <source>
        <dbReference type="Proteomes" id="UP001180020"/>
    </source>
</evidence>
<sequence length="713" mass="78174">MANATANAPIPIPIGNSSLGGDGIFNISSCHLVPKVTNAAFWNGNPLESSFSLLMFQICLMFFVSRAVRFLLKPLRQSRMVTDTIGGIILGPTVLGRSGTAFTSTVFPASGTVVLRTTALLGMMYFIFIVGVKMDPKTITVSNRRTLIISSVNLTLPFIAFITTQLFLSRYLPEPLPNPKFLILVAATLSITGLPNVVYILTEFKLANTELGHLAVSTTMMNDAVGWVIMLIFIVLRGRSWMSLASVVAIMAFIVCVYRPWVEKVIRETPQGGRVSESHLIAIILFAGLVGFYFDMMGGDISDGAFFVGLVTPDGPPLGSALVEKMEAIVEVVMMPLVFLWGIVEVVVFLFWLNKKLIDPDLFAVLMLSTTAMTAISTPLVSILQQPTSRAKRFSACAVQKCLSTMELRIVVCVHNEDVAPSLLNLLESTNPTPENPICIYVVRLVQLLGRSAPIFITHRDNNNNTDNGALDATASTIPFIKAFIKYERSKAGQSVLVLPFTSVAPFETMHQDVCALASERHVSLVIVPFHRQRGGATDQALKSITPRVLSDAPCSVGIFVDRGLVRPVGPGSCRVAVFFFGGPDDREALALASRMAGHPGVMINVTRFVPSDEADAYNDEETIKAFKWGVKEKERVVYREVEVRGVQETVEVMRMTDDGWDLVVVGRRREKESWLTEGLAEWSEWPELGVIGDMLYSDFGGAWSVLVVQQHV</sequence>
<dbReference type="PANTHER" id="PTHR32468:SF26">
    <property type="entry name" value="CATION_H(+) ANTIPORTER 15"/>
    <property type="match status" value="1"/>
</dbReference>
<comment type="similarity">
    <text evidence="11">Belongs to the monovalent cation:proton antiporter 2 (CPA2) transporter (TC 2.A.37) family. CHX (TC 2.A.37.4) subfamily.</text>
</comment>
<comment type="caution">
    <text evidence="16">The sequence shown here is derived from an EMBL/GenBank/DDBJ whole genome shotgun (WGS) entry which is preliminary data.</text>
</comment>
<evidence type="ECO:0000256" key="4">
    <source>
        <dbReference type="ARBA" id="ARBA00022448"/>
    </source>
</evidence>
<keyword evidence="10 12" id="KW-0472">Membrane</keyword>
<evidence type="ECO:0000256" key="2">
    <source>
        <dbReference type="ARBA" id="ARBA00004119"/>
    </source>
</evidence>
<feature type="transmembrane region" description="Helical" evidence="12">
    <location>
        <begin position="332"/>
        <end position="353"/>
    </location>
</feature>
<evidence type="ECO:0000256" key="6">
    <source>
        <dbReference type="ARBA" id="ARBA00022692"/>
    </source>
</evidence>
<evidence type="ECO:0000259" key="14">
    <source>
        <dbReference type="Pfam" id="PF23256"/>
    </source>
</evidence>
<dbReference type="PANTHER" id="PTHR32468">
    <property type="entry name" value="CATION/H + ANTIPORTER"/>
    <property type="match status" value="1"/>
</dbReference>
<dbReference type="GO" id="GO:0015297">
    <property type="term" value="F:antiporter activity"/>
    <property type="evidence" value="ECO:0007669"/>
    <property type="project" value="InterPro"/>
</dbReference>
<dbReference type="InterPro" id="IPR050794">
    <property type="entry name" value="CPA2_transporter"/>
</dbReference>
<dbReference type="Gene3D" id="1.20.1530.20">
    <property type="match status" value="1"/>
</dbReference>
<feature type="transmembrane region" description="Helical" evidence="12">
    <location>
        <begin position="51"/>
        <end position="72"/>
    </location>
</feature>
<feature type="domain" description="Cation/H(+) antiporter C-terminal" evidence="15">
    <location>
        <begin position="574"/>
        <end position="712"/>
    </location>
</feature>
<dbReference type="InterPro" id="IPR057291">
    <property type="entry name" value="CHX17_2nd"/>
</dbReference>
<feature type="transmembrane region" description="Helical" evidence="12">
    <location>
        <begin position="113"/>
        <end position="134"/>
    </location>
</feature>
<reference evidence="16" key="2">
    <citation type="submission" date="2023-06" db="EMBL/GenBank/DDBJ databases">
        <authorList>
            <person name="Ma L."/>
            <person name="Liu K.-W."/>
            <person name="Li Z."/>
            <person name="Hsiao Y.-Y."/>
            <person name="Qi Y."/>
            <person name="Fu T."/>
            <person name="Tang G."/>
            <person name="Zhang D."/>
            <person name="Sun W.-H."/>
            <person name="Liu D.-K."/>
            <person name="Li Y."/>
            <person name="Chen G.-Z."/>
            <person name="Liu X.-D."/>
            <person name="Liao X.-Y."/>
            <person name="Jiang Y.-T."/>
            <person name="Yu X."/>
            <person name="Hao Y."/>
            <person name="Huang J."/>
            <person name="Zhao X.-W."/>
            <person name="Ke S."/>
            <person name="Chen Y.-Y."/>
            <person name="Wu W.-L."/>
            <person name="Hsu J.-L."/>
            <person name="Lin Y.-F."/>
            <person name="Huang M.-D."/>
            <person name="Li C.-Y."/>
            <person name="Huang L."/>
            <person name="Wang Z.-W."/>
            <person name="Zhao X."/>
            <person name="Zhong W.-Y."/>
            <person name="Peng D.-H."/>
            <person name="Ahmad S."/>
            <person name="Lan S."/>
            <person name="Zhang J.-S."/>
            <person name="Tsai W.-C."/>
            <person name="Van De Peer Y."/>
            <person name="Liu Z.-J."/>
        </authorList>
    </citation>
    <scope>NUCLEOTIDE SEQUENCE</scope>
    <source>
        <strain evidence="16">CP</strain>
        <tissue evidence="16">Leaves</tissue>
    </source>
</reference>
<keyword evidence="4" id="KW-0813">Transport</keyword>
<keyword evidence="6 12" id="KW-0812">Transmembrane</keyword>
<dbReference type="GO" id="GO:0016020">
    <property type="term" value="C:membrane"/>
    <property type="evidence" value="ECO:0007669"/>
    <property type="project" value="UniProtKB-SubCell"/>
</dbReference>
<dbReference type="Gene3D" id="3.40.50.12370">
    <property type="match status" value="1"/>
</dbReference>
<gene>
    <name evidence="16" type="primary">CHX15</name>
    <name evidence="16" type="ORF">QJS10_CPB04g01957</name>
</gene>
<evidence type="ECO:0000256" key="1">
    <source>
        <dbReference type="ARBA" id="ARBA00003198"/>
    </source>
</evidence>
<evidence type="ECO:0000256" key="12">
    <source>
        <dbReference type="SAM" id="Phobius"/>
    </source>
</evidence>
<evidence type="ECO:0000256" key="7">
    <source>
        <dbReference type="ARBA" id="ARBA00022958"/>
    </source>
</evidence>
<name>A0AAV9F0D7_ACOCL</name>
<dbReference type="GO" id="GO:1902600">
    <property type="term" value="P:proton transmembrane transport"/>
    <property type="evidence" value="ECO:0007669"/>
    <property type="project" value="InterPro"/>
</dbReference>
<keyword evidence="7" id="KW-0630">Potassium</keyword>
<organism evidence="16 17">
    <name type="scientific">Acorus calamus</name>
    <name type="common">Sweet flag</name>
    <dbReference type="NCBI Taxonomy" id="4465"/>
    <lineage>
        <taxon>Eukaryota</taxon>
        <taxon>Viridiplantae</taxon>
        <taxon>Streptophyta</taxon>
        <taxon>Embryophyta</taxon>
        <taxon>Tracheophyta</taxon>
        <taxon>Spermatophyta</taxon>
        <taxon>Magnoliopsida</taxon>
        <taxon>Liliopsida</taxon>
        <taxon>Acoraceae</taxon>
        <taxon>Acorus</taxon>
    </lineage>
</organism>
<evidence type="ECO:0000259" key="13">
    <source>
        <dbReference type="Pfam" id="PF00999"/>
    </source>
</evidence>
<comment type="function">
    <text evidence="1">May function as sodium-coupled metabolite transporter across the chloroplast envelope.</text>
</comment>
<dbReference type="AlphaFoldDB" id="A0AAV9F0D7"/>
<dbReference type="GO" id="GO:0012505">
    <property type="term" value="C:endomembrane system"/>
    <property type="evidence" value="ECO:0007669"/>
    <property type="project" value="TreeGrafter"/>
</dbReference>
<dbReference type="InterPro" id="IPR038770">
    <property type="entry name" value="Na+/solute_symporter_sf"/>
</dbReference>
<keyword evidence="9" id="KW-0406">Ion transport</keyword>
<dbReference type="GO" id="GO:0006813">
    <property type="term" value="P:potassium ion transport"/>
    <property type="evidence" value="ECO:0007669"/>
    <property type="project" value="UniProtKB-KW"/>
</dbReference>
<evidence type="ECO:0000256" key="9">
    <source>
        <dbReference type="ARBA" id="ARBA00023065"/>
    </source>
</evidence>
<keyword evidence="8 12" id="KW-1133">Transmembrane helix</keyword>
<evidence type="ECO:0000256" key="8">
    <source>
        <dbReference type="ARBA" id="ARBA00022989"/>
    </source>
</evidence>
<feature type="domain" description="Cation/H(+) antiporter central" evidence="14">
    <location>
        <begin position="439"/>
        <end position="568"/>
    </location>
</feature>
<dbReference type="Proteomes" id="UP001180020">
    <property type="component" value="Unassembled WGS sequence"/>
</dbReference>
<dbReference type="Pfam" id="PF00999">
    <property type="entry name" value="Na_H_Exchanger"/>
    <property type="match status" value="1"/>
</dbReference>
<dbReference type="GO" id="GO:0006885">
    <property type="term" value="P:regulation of pH"/>
    <property type="evidence" value="ECO:0007669"/>
    <property type="project" value="TreeGrafter"/>
</dbReference>
<feature type="transmembrane region" description="Helical" evidence="12">
    <location>
        <begin position="362"/>
        <end position="384"/>
    </location>
</feature>
<feature type="transmembrane region" description="Helical" evidence="12">
    <location>
        <begin position="214"/>
        <end position="235"/>
    </location>
</feature>